<keyword evidence="2" id="KW-1185">Reference proteome</keyword>
<dbReference type="Proteomes" id="UP000292447">
    <property type="component" value="Chromosome IV"/>
</dbReference>
<sequence length="158" mass="18147">MVVFSGESGQTGRAKLRFLFRFQNSNSKHRIKRNRGFFNSRIISQNLCKKFYAICVMSKPEWQSSEYTTLAALSTLSWWRASSCTSVLIPKPMRKAPLKSATCRPPMCILLQNLQMLSHKLSSVRHYTISCVRRRSPGPSEVSRSLSFFFVRARPSAY</sequence>
<proteinExistence type="predicted"/>
<name>A0A4P6XSC3_9ASCO</name>
<protein>
    <submittedName>
        <fullName evidence="1">Uncharacterized protein</fullName>
    </submittedName>
</protein>
<reference evidence="2" key="1">
    <citation type="submission" date="2019-03" db="EMBL/GenBank/DDBJ databases">
        <title>Snf2 controls pulcherriminic acid biosynthesis and connects pigmentation and antifungal activity of the yeast Metschnikowia pulcherrima.</title>
        <authorList>
            <person name="Gore-Lloyd D."/>
            <person name="Sumann I."/>
            <person name="Brachmann A.O."/>
            <person name="Schneeberger K."/>
            <person name="Ortiz-Merino R.A."/>
            <person name="Moreno-Beltran M."/>
            <person name="Schlaefli M."/>
            <person name="Kirner P."/>
            <person name="Santos Kron A."/>
            <person name="Wolfe K.H."/>
            <person name="Piel J."/>
            <person name="Ahrens C.H."/>
            <person name="Henk D."/>
            <person name="Freimoser F.M."/>
        </authorList>
    </citation>
    <scope>NUCLEOTIDE SEQUENCE [LARGE SCALE GENOMIC DNA]</scope>
    <source>
        <strain evidence="2">APC 1.2</strain>
    </source>
</reference>
<accession>A0A4P6XSC3</accession>
<gene>
    <name evidence="1" type="ORF">METSCH_D03430</name>
</gene>
<dbReference type="AlphaFoldDB" id="A0A4P6XSC3"/>
<evidence type="ECO:0000313" key="2">
    <source>
        <dbReference type="Proteomes" id="UP000292447"/>
    </source>
</evidence>
<dbReference type="EMBL" id="CP034459">
    <property type="protein sequence ID" value="QBM89276.1"/>
    <property type="molecule type" value="Genomic_DNA"/>
</dbReference>
<organism evidence="1 2">
    <name type="scientific">Metschnikowia aff. pulcherrima</name>
    <dbReference type="NCBI Taxonomy" id="2163413"/>
    <lineage>
        <taxon>Eukaryota</taxon>
        <taxon>Fungi</taxon>
        <taxon>Dikarya</taxon>
        <taxon>Ascomycota</taxon>
        <taxon>Saccharomycotina</taxon>
        <taxon>Pichiomycetes</taxon>
        <taxon>Metschnikowiaceae</taxon>
        <taxon>Metschnikowia</taxon>
    </lineage>
</organism>
<evidence type="ECO:0000313" key="1">
    <source>
        <dbReference type="EMBL" id="QBM89276.1"/>
    </source>
</evidence>